<keyword evidence="17" id="KW-1185">Reference proteome</keyword>
<dbReference type="InterPro" id="IPR005844">
    <property type="entry name" value="A-D-PHexomutase_a/b/a-I"/>
</dbReference>
<feature type="domain" description="Alpha-D-phosphohexomutase alpha/beta/alpha" evidence="14">
    <location>
        <begin position="154"/>
        <end position="259"/>
    </location>
</feature>
<evidence type="ECO:0000256" key="5">
    <source>
        <dbReference type="ARBA" id="ARBA00012730"/>
    </source>
</evidence>
<comment type="cofactor">
    <cofactor evidence="2">
        <name>Mg(2+)</name>
        <dbReference type="ChEBI" id="CHEBI:18420"/>
    </cofactor>
</comment>
<dbReference type="SUPFAM" id="SSF55957">
    <property type="entry name" value="Phosphoglucomutase, C-terminal domain"/>
    <property type="match status" value="1"/>
</dbReference>
<dbReference type="SUPFAM" id="SSF53738">
    <property type="entry name" value="Phosphoglucomutase, first 3 domains"/>
    <property type="match status" value="3"/>
</dbReference>
<evidence type="ECO:0000259" key="14">
    <source>
        <dbReference type="Pfam" id="PF02879"/>
    </source>
</evidence>
<evidence type="ECO:0000256" key="1">
    <source>
        <dbReference type="ARBA" id="ARBA00000586"/>
    </source>
</evidence>
<keyword evidence="10 16" id="KW-0413">Isomerase</keyword>
<dbReference type="InterPro" id="IPR036900">
    <property type="entry name" value="A-D-PHexomutase_C_sf"/>
</dbReference>
<evidence type="ECO:0000256" key="6">
    <source>
        <dbReference type="ARBA" id="ARBA00021706"/>
    </source>
</evidence>
<dbReference type="CDD" id="cd03089">
    <property type="entry name" value="PMM_PGM"/>
    <property type="match status" value="1"/>
</dbReference>
<reference evidence="16 17" key="1">
    <citation type="submission" date="2020-11" db="EMBL/GenBank/DDBJ databases">
        <title>Taxonomic investigation of Rahnella spp.</title>
        <authorList>
            <person name="Lee S.D."/>
        </authorList>
    </citation>
    <scope>NUCLEOTIDE SEQUENCE [LARGE SCALE GENOMIC DNA]</scope>
    <source>
        <strain evidence="16 17">SAP-10</strain>
    </source>
</reference>
<comment type="similarity">
    <text evidence="4 11">Belongs to the phosphohexose mutase family.</text>
</comment>
<dbReference type="RefSeq" id="WP_131694398.1">
    <property type="nucleotide sequence ID" value="NZ_CBCSED010000006.1"/>
</dbReference>
<dbReference type="GO" id="GO:0004615">
    <property type="term" value="F:phosphomannomutase activity"/>
    <property type="evidence" value="ECO:0007669"/>
    <property type="project" value="UniProtKB-EC"/>
</dbReference>
<dbReference type="EC" id="5.4.2.8" evidence="5"/>
<protein>
    <recommendedName>
        <fullName evidence="6">Phosphomannomutase</fullName>
        <ecNumber evidence="5">5.4.2.8</ecNumber>
    </recommendedName>
</protein>
<keyword evidence="8 11" id="KW-0479">Metal-binding</keyword>
<evidence type="ECO:0000256" key="9">
    <source>
        <dbReference type="ARBA" id="ARBA00022842"/>
    </source>
</evidence>
<feature type="domain" description="Alpha-D-phosphohexomutase alpha/beta/alpha" evidence="15">
    <location>
        <begin position="264"/>
        <end position="372"/>
    </location>
</feature>
<keyword evidence="7" id="KW-0597">Phosphoprotein</keyword>
<evidence type="ECO:0000256" key="3">
    <source>
        <dbReference type="ARBA" id="ARBA00004699"/>
    </source>
</evidence>
<dbReference type="InterPro" id="IPR005841">
    <property type="entry name" value="Alpha-D-phosphohexomutase_SF"/>
</dbReference>
<feature type="domain" description="Alpha-D-phosphohexomutase C-terminal" evidence="12">
    <location>
        <begin position="379"/>
        <end position="448"/>
    </location>
</feature>
<dbReference type="NCBIfam" id="NF011943">
    <property type="entry name" value="PRK15414.1"/>
    <property type="match status" value="1"/>
</dbReference>
<dbReference type="Pfam" id="PF02878">
    <property type="entry name" value="PGM_PMM_I"/>
    <property type="match status" value="1"/>
</dbReference>
<keyword evidence="9 11" id="KW-0460">Magnesium</keyword>
<evidence type="ECO:0000256" key="7">
    <source>
        <dbReference type="ARBA" id="ARBA00022553"/>
    </source>
</evidence>
<organism evidence="16 17">
    <name type="scientific">Rahnella victoriana</name>
    <dbReference type="NCBI Taxonomy" id="1510570"/>
    <lineage>
        <taxon>Bacteria</taxon>
        <taxon>Pseudomonadati</taxon>
        <taxon>Pseudomonadota</taxon>
        <taxon>Gammaproteobacteria</taxon>
        <taxon>Enterobacterales</taxon>
        <taxon>Yersiniaceae</taxon>
        <taxon>Rahnella</taxon>
    </lineage>
</organism>
<evidence type="ECO:0000313" key="17">
    <source>
        <dbReference type="Proteomes" id="UP000600307"/>
    </source>
</evidence>
<dbReference type="InterPro" id="IPR005845">
    <property type="entry name" value="A-D-PHexomutase_a/b/a-II"/>
</dbReference>
<dbReference type="Pfam" id="PF00408">
    <property type="entry name" value="PGM_PMM_IV"/>
    <property type="match status" value="1"/>
</dbReference>
<proteinExistence type="inferred from homology"/>
<dbReference type="Pfam" id="PF02880">
    <property type="entry name" value="PGM_PMM_III"/>
    <property type="match status" value="1"/>
</dbReference>
<accession>A0ABS0DQ96</accession>
<evidence type="ECO:0000259" key="12">
    <source>
        <dbReference type="Pfam" id="PF00408"/>
    </source>
</evidence>
<dbReference type="Pfam" id="PF02879">
    <property type="entry name" value="PGM_PMM_II"/>
    <property type="match status" value="1"/>
</dbReference>
<comment type="pathway">
    <text evidence="3">Nucleotide-sugar biosynthesis; GDP-alpha-D-mannose biosynthesis; alpha-D-mannose 1-phosphate from D-fructose 6-phosphate: step 2/2.</text>
</comment>
<dbReference type="PANTHER" id="PTHR43771">
    <property type="entry name" value="PHOSPHOMANNOMUTASE"/>
    <property type="match status" value="1"/>
</dbReference>
<dbReference type="Gene3D" id="3.30.310.50">
    <property type="entry name" value="Alpha-D-phosphohexomutase, C-terminal domain"/>
    <property type="match status" value="1"/>
</dbReference>
<feature type="domain" description="Alpha-D-phosphohexomutase alpha/beta/alpha" evidence="13">
    <location>
        <begin position="8"/>
        <end position="136"/>
    </location>
</feature>
<evidence type="ECO:0000313" key="16">
    <source>
        <dbReference type="EMBL" id="MBF7956054.1"/>
    </source>
</evidence>
<dbReference type="InterPro" id="IPR016066">
    <property type="entry name" value="A-D-PHexomutase_CS"/>
</dbReference>
<dbReference type="PRINTS" id="PR00509">
    <property type="entry name" value="PGMPMM"/>
</dbReference>
<evidence type="ECO:0000256" key="2">
    <source>
        <dbReference type="ARBA" id="ARBA00001946"/>
    </source>
</evidence>
<evidence type="ECO:0000259" key="13">
    <source>
        <dbReference type="Pfam" id="PF02878"/>
    </source>
</evidence>
<dbReference type="EMBL" id="JADOBH010000002">
    <property type="protein sequence ID" value="MBF7956054.1"/>
    <property type="molecule type" value="Genomic_DNA"/>
</dbReference>
<sequence>MPAQLTCFKAYDIRGKLGIDLNTEIAYRIGRAFGEHLHPETVVVGADVRLTSEELKAALSDGLRDEGVNIIDIGLSGTEEIYFATAYLGIDGGIEVTASHNPMDYNGMKLVSRDAKPLSGDTGLNDIRRIAEKNNFTSSVNKRRGSYEKRSLLKEYLDHILSYIDFKNLTPLKLVINSGNGAAGPVVDAIESRFKSVNAPIEFIKIHNEPDGSFPHGIPNPLLPECRSDTADAVKKYNADFGIAFDGDFDRCFFFDENGNFIEGYYIVGLLAAAFLEKDKGARIIHDPRLTWNTQDIVNRAGGQPILCKTGHAFIKERMRSEDAIYGGEMSAHHYFRDFSYCDSGMIPWLLVAELVSVKKQSLGQLVNDRLNAFPASGEINITLDEPAKSIKKVHDHFCSGALNLDKTDGLSLSFADWRFNLRSSNTEPVVRLNVESRGNVDLMKEKTAEILAILKN</sequence>
<dbReference type="InterPro" id="IPR016055">
    <property type="entry name" value="A-D-PHexomutase_a/b/a-I/II/III"/>
</dbReference>
<evidence type="ECO:0000256" key="10">
    <source>
        <dbReference type="ARBA" id="ARBA00023235"/>
    </source>
</evidence>
<name>A0ABS0DQ96_9GAMM</name>
<evidence type="ECO:0000256" key="4">
    <source>
        <dbReference type="ARBA" id="ARBA00010231"/>
    </source>
</evidence>
<dbReference type="Proteomes" id="UP000600307">
    <property type="component" value="Unassembled WGS sequence"/>
</dbReference>
<evidence type="ECO:0000256" key="11">
    <source>
        <dbReference type="RuleBase" id="RU004326"/>
    </source>
</evidence>
<comment type="caution">
    <text evidence="16">The sequence shown here is derived from an EMBL/GenBank/DDBJ whole genome shotgun (WGS) entry which is preliminary data.</text>
</comment>
<evidence type="ECO:0000256" key="8">
    <source>
        <dbReference type="ARBA" id="ARBA00022723"/>
    </source>
</evidence>
<dbReference type="PANTHER" id="PTHR43771:SF1">
    <property type="entry name" value="PHOSPHOMANNOMUTASE"/>
    <property type="match status" value="1"/>
</dbReference>
<dbReference type="PROSITE" id="PS00710">
    <property type="entry name" value="PGM_PMM"/>
    <property type="match status" value="1"/>
</dbReference>
<dbReference type="InterPro" id="IPR005846">
    <property type="entry name" value="A-D-PHexomutase_a/b/a-III"/>
</dbReference>
<gene>
    <name evidence="16" type="primary">cpsG</name>
    <name evidence="16" type="ORF">IV431_10855</name>
</gene>
<dbReference type="Gene3D" id="3.40.120.10">
    <property type="entry name" value="Alpha-D-Glucose-1,6-Bisphosphate, subunit A, domain 3"/>
    <property type="match status" value="3"/>
</dbReference>
<comment type="catalytic activity">
    <reaction evidence="1">
        <text>alpha-D-mannose 1-phosphate = D-mannose 6-phosphate</text>
        <dbReference type="Rhea" id="RHEA:11140"/>
        <dbReference type="ChEBI" id="CHEBI:58409"/>
        <dbReference type="ChEBI" id="CHEBI:58735"/>
        <dbReference type="EC" id="5.4.2.8"/>
    </reaction>
</comment>
<dbReference type="InterPro" id="IPR005843">
    <property type="entry name" value="A-D-PHexomutase_C"/>
</dbReference>
<evidence type="ECO:0000259" key="15">
    <source>
        <dbReference type="Pfam" id="PF02880"/>
    </source>
</evidence>